<organism evidence="11 12">
    <name type="scientific">Hyaloscypha variabilis (strain UAMH 11265 / GT02V1 / F)</name>
    <name type="common">Meliniomyces variabilis</name>
    <dbReference type="NCBI Taxonomy" id="1149755"/>
    <lineage>
        <taxon>Eukaryota</taxon>
        <taxon>Fungi</taxon>
        <taxon>Dikarya</taxon>
        <taxon>Ascomycota</taxon>
        <taxon>Pezizomycotina</taxon>
        <taxon>Leotiomycetes</taxon>
        <taxon>Helotiales</taxon>
        <taxon>Hyaloscyphaceae</taxon>
        <taxon>Hyaloscypha</taxon>
        <taxon>Hyaloscypha variabilis</taxon>
    </lineage>
</organism>
<dbReference type="InterPro" id="IPR002759">
    <property type="entry name" value="Pop5/Rpp14/Rnp2-like"/>
</dbReference>
<comment type="catalytic activity">
    <reaction evidence="1">
        <text>Endonucleolytic cleavage of RNA, removing 5'-extranucleotides from tRNA precursor.</text>
        <dbReference type="EC" id="3.1.26.5"/>
    </reaction>
</comment>
<accession>A0A2J6RC59</accession>
<feature type="compositionally biased region" description="Acidic residues" evidence="10">
    <location>
        <begin position="184"/>
        <end position="197"/>
    </location>
</feature>
<evidence type="ECO:0000256" key="5">
    <source>
        <dbReference type="ARBA" id="ARBA00022694"/>
    </source>
</evidence>
<keyword evidence="6" id="KW-0378">Hydrolase</keyword>
<evidence type="ECO:0000256" key="3">
    <source>
        <dbReference type="ARBA" id="ARBA00010800"/>
    </source>
</evidence>
<dbReference type="EC" id="3.1.26.5" evidence="4"/>
<sequence>MVRLKNRYLLVNILYPELEDRQGRAKVPDVVEFNQPTTDAFTAGSLLKGLRAEIASMFGDYGSGAVAESMTVKYLSSATSTFILRVSRAHYRIAWAALSLMTSVPVKDGEGKNCVFRVVRVSGTIRKAEEEAIRRARELILKARREIGEKSNSTLDDIFGGATEGNIRPENTKEKDILMVDRSDSEEENEDDSDGDG</sequence>
<evidence type="ECO:0000256" key="9">
    <source>
        <dbReference type="ARBA" id="ARBA00055200"/>
    </source>
</evidence>
<dbReference type="Gene3D" id="3.30.70.3250">
    <property type="entry name" value="Ribonuclease P, Pop5 subunit"/>
    <property type="match status" value="1"/>
</dbReference>
<evidence type="ECO:0000256" key="8">
    <source>
        <dbReference type="ARBA" id="ARBA00044198"/>
    </source>
</evidence>
<evidence type="ECO:0000256" key="7">
    <source>
        <dbReference type="ARBA" id="ARBA00023242"/>
    </source>
</evidence>
<dbReference type="STRING" id="1149755.A0A2J6RC59"/>
<dbReference type="PANTHER" id="PTHR15441">
    <property type="entry name" value="RIBONUCLEASE P PROTEIN SUBUNIT P14"/>
    <property type="match status" value="1"/>
</dbReference>
<dbReference type="GO" id="GO:0001682">
    <property type="term" value="P:tRNA 5'-leader removal"/>
    <property type="evidence" value="ECO:0007669"/>
    <property type="project" value="InterPro"/>
</dbReference>
<evidence type="ECO:0000256" key="1">
    <source>
        <dbReference type="ARBA" id="ARBA00000928"/>
    </source>
</evidence>
<evidence type="ECO:0000256" key="10">
    <source>
        <dbReference type="SAM" id="MobiDB-lite"/>
    </source>
</evidence>
<dbReference type="OrthoDB" id="24745at2759"/>
<dbReference type="PANTHER" id="PTHR15441:SF2">
    <property type="entry name" value="RIBONUCLEASE P_MRP PROTEIN SUBUNIT POP5"/>
    <property type="match status" value="1"/>
</dbReference>
<dbReference type="Pfam" id="PF01900">
    <property type="entry name" value="RNase_P_Rpp14"/>
    <property type="match status" value="1"/>
</dbReference>
<dbReference type="AlphaFoldDB" id="A0A2J6RC59"/>
<dbReference type="GO" id="GO:0005730">
    <property type="term" value="C:nucleolus"/>
    <property type="evidence" value="ECO:0007669"/>
    <property type="project" value="TreeGrafter"/>
</dbReference>
<name>A0A2J6RC59_HYAVF</name>
<gene>
    <name evidence="11" type="ORF">L207DRAFT_546501</name>
</gene>
<dbReference type="InterPro" id="IPR038085">
    <property type="entry name" value="Rnp2-like_sf"/>
</dbReference>
<feature type="compositionally biased region" description="Basic and acidic residues" evidence="10">
    <location>
        <begin position="170"/>
        <end position="183"/>
    </location>
</feature>
<proteinExistence type="inferred from homology"/>
<dbReference type="GO" id="GO:0000172">
    <property type="term" value="C:ribonuclease MRP complex"/>
    <property type="evidence" value="ECO:0007669"/>
    <property type="project" value="TreeGrafter"/>
</dbReference>
<comment type="subcellular location">
    <subcellularLocation>
        <location evidence="2">Nucleus</location>
    </subcellularLocation>
</comment>
<evidence type="ECO:0000256" key="2">
    <source>
        <dbReference type="ARBA" id="ARBA00004123"/>
    </source>
</evidence>
<dbReference type="EMBL" id="KZ613951">
    <property type="protein sequence ID" value="PMD36087.1"/>
    <property type="molecule type" value="Genomic_DNA"/>
</dbReference>
<keyword evidence="7" id="KW-0539">Nucleus</keyword>
<dbReference type="GO" id="GO:0030681">
    <property type="term" value="C:multimeric ribonuclease P complex"/>
    <property type="evidence" value="ECO:0007669"/>
    <property type="project" value="TreeGrafter"/>
</dbReference>
<evidence type="ECO:0000313" key="12">
    <source>
        <dbReference type="Proteomes" id="UP000235786"/>
    </source>
</evidence>
<keyword evidence="5" id="KW-0819">tRNA processing</keyword>
<evidence type="ECO:0000256" key="6">
    <source>
        <dbReference type="ARBA" id="ARBA00022801"/>
    </source>
</evidence>
<comment type="similarity">
    <text evidence="3">Belongs to the eukaryotic/archaeal RNase P protein component 2 family.</text>
</comment>
<protein>
    <recommendedName>
        <fullName evidence="8">Ribonuclease P/MRP protein subunit POP5</fullName>
        <ecNumber evidence="4">3.1.26.5</ecNumber>
    </recommendedName>
</protein>
<evidence type="ECO:0000256" key="4">
    <source>
        <dbReference type="ARBA" id="ARBA00012179"/>
    </source>
</evidence>
<dbReference type="Proteomes" id="UP000235786">
    <property type="component" value="Unassembled WGS sequence"/>
</dbReference>
<comment type="function">
    <text evidence="9">Component of ribonuclease P, a protein complex that generates mature tRNA molecules by cleaving their 5'-ends. Also a component of RNase MRP, which cleaves pre-rRNA sequences.</text>
</comment>
<dbReference type="SUPFAM" id="SSF160350">
    <property type="entry name" value="Rnp2-like"/>
    <property type="match status" value="1"/>
</dbReference>
<dbReference type="GO" id="GO:0004526">
    <property type="term" value="F:ribonuclease P activity"/>
    <property type="evidence" value="ECO:0007669"/>
    <property type="project" value="UniProtKB-EC"/>
</dbReference>
<keyword evidence="12" id="KW-1185">Reference proteome</keyword>
<reference evidence="11 12" key="1">
    <citation type="submission" date="2016-04" db="EMBL/GenBank/DDBJ databases">
        <title>A degradative enzymes factory behind the ericoid mycorrhizal symbiosis.</title>
        <authorList>
            <consortium name="DOE Joint Genome Institute"/>
            <person name="Martino E."/>
            <person name="Morin E."/>
            <person name="Grelet G."/>
            <person name="Kuo A."/>
            <person name="Kohler A."/>
            <person name="Daghino S."/>
            <person name="Barry K."/>
            <person name="Choi C."/>
            <person name="Cichocki N."/>
            <person name="Clum A."/>
            <person name="Copeland A."/>
            <person name="Hainaut M."/>
            <person name="Haridas S."/>
            <person name="Labutti K."/>
            <person name="Lindquist E."/>
            <person name="Lipzen A."/>
            <person name="Khouja H.-R."/>
            <person name="Murat C."/>
            <person name="Ohm R."/>
            <person name="Olson A."/>
            <person name="Spatafora J."/>
            <person name="Veneault-Fourrey C."/>
            <person name="Henrissat B."/>
            <person name="Grigoriev I."/>
            <person name="Martin F."/>
            <person name="Perotto S."/>
        </authorList>
    </citation>
    <scope>NUCLEOTIDE SEQUENCE [LARGE SCALE GENOMIC DNA]</scope>
    <source>
        <strain evidence="11 12">F</strain>
    </source>
</reference>
<dbReference type="GO" id="GO:0000460">
    <property type="term" value="P:maturation of 5.8S rRNA"/>
    <property type="evidence" value="ECO:0007669"/>
    <property type="project" value="UniProtKB-ARBA"/>
</dbReference>
<feature type="region of interest" description="Disordered" evidence="10">
    <location>
        <begin position="158"/>
        <end position="197"/>
    </location>
</feature>
<dbReference type="GO" id="GO:0033204">
    <property type="term" value="F:ribonuclease P RNA binding"/>
    <property type="evidence" value="ECO:0007669"/>
    <property type="project" value="TreeGrafter"/>
</dbReference>
<evidence type="ECO:0000313" key="11">
    <source>
        <dbReference type="EMBL" id="PMD36087.1"/>
    </source>
</evidence>
<dbReference type="FunFam" id="3.30.70.3250:FF:000004">
    <property type="entry name" value="Ribonuclease P/MRP protein subunit POP5"/>
    <property type="match status" value="1"/>
</dbReference>